<evidence type="ECO:0000313" key="2">
    <source>
        <dbReference type="EMBL" id="XCC94367.1"/>
    </source>
</evidence>
<keyword evidence="1" id="KW-0812">Transmembrane</keyword>
<keyword evidence="1" id="KW-0472">Membrane</keyword>
<sequence>MSTLLAITILLATSALVLGQIRVVATDTYQALAGAAARARASGTLGARLALVVLWLMIFLLGYF</sequence>
<name>A0AAU8AJN6_9RHOB</name>
<dbReference type="EMBL" id="CP123384">
    <property type="protein sequence ID" value="XCC94367.1"/>
    <property type="molecule type" value="Genomic_DNA"/>
</dbReference>
<feature type="transmembrane region" description="Helical" evidence="1">
    <location>
        <begin position="43"/>
        <end position="63"/>
    </location>
</feature>
<protein>
    <recommendedName>
        <fullName evidence="3">HIG1 domain-containing protein</fullName>
    </recommendedName>
</protein>
<keyword evidence="1" id="KW-1133">Transmembrane helix</keyword>
<evidence type="ECO:0008006" key="3">
    <source>
        <dbReference type="Google" id="ProtNLM"/>
    </source>
</evidence>
<reference evidence="2" key="1">
    <citation type="submission" date="2023-02" db="EMBL/GenBank/DDBJ databases">
        <title>Description and genomic characterization of Salipiger bruguierae sp. nov., isolated from the sediment of mangrove plant Bruguiera sexangula.</title>
        <authorList>
            <person name="Long M."/>
        </authorList>
    </citation>
    <scope>NUCLEOTIDE SEQUENCE</scope>
    <source>
        <strain evidence="2">H15</strain>
    </source>
</reference>
<accession>A0AAU8AJN6</accession>
<dbReference type="RefSeq" id="WP_353473188.1">
    <property type="nucleotide sequence ID" value="NZ_CP123384.1"/>
</dbReference>
<evidence type="ECO:0000256" key="1">
    <source>
        <dbReference type="SAM" id="Phobius"/>
    </source>
</evidence>
<organism evidence="2">
    <name type="scientific">Alloyangia sp. H15</name>
    <dbReference type="NCBI Taxonomy" id="3029062"/>
    <lineage>
        <taxon>Bacteria</taxon>
        <taxon>Pseudomonadati</taxon>
        <taxon>Pseudomonadota</taxon>
        <taxon>Alphaproteobacteria</taxon>
        <taxon>Rhodobacterales</taxon>
        <taxon>Roseobacteraceae</taxon>
        <taxon>Alloyangia</taxon>
    </lineage>
</organism>
<proteinExistence type="predicted"/>
<dbReference type="AlphaFoldDB" id="A0AAU8AJN6"/>
<gene>
    <name evidence="2" type="ORF">PVT71_03905</name>
</gene>